<sequence length="688" mass="75195">MTVKPPYDLLFEPVRIGPVTAPNRFFQVPHCNGFGHLRPRGLAAMRGMKAEGGWGVVCTEEVEIHPTSEISPAIEGRIWDDRDIPAHRLVTDAIHAHGALAGIELVHNGLHAPNRISRLPPMAPSAAPVDSSDPLQARAMDLTDIRNFRRWHREAALRAKAAGYDIVYAYAAHGMSTLMHFMQLRHNQRCDEYGGSLENRVRLTREVISEIKDAVGDSCAVAFRFAVDELLGEEGLSVEGETRDIVGLLAELPDLWDVNVSGWANDSATARFEPVEGYQESYTAFVKSMTSKPVVGVGRFTSPDAMVSQVRRGVLDLIGAARPSIADPFLPAKIRDDRIEAIRECIGCNICVSGDYLNVPIRCTQNPTMGEEWRRGWHPEKIAPKASDDRALVVGGGPSGLECALQLGQRGYRVTLAEGSSALGGRSLLESRLPGLSSTARVKDYREGLLKTMAGVEIYLESPLDSDSILEFGFPHVFLATGSAWRRDGTGRENHRPLRGLERLPVFTPDDIMAGKLPAGGRVTVFDDDHYYLGGVIAEKLADTGCDVTLVTPALTVSAWTDFTLEQDKIITRLLEKNVELTVRRNIAEVLPGGLRLACTHTGRTEDLEADALVLVTARDANDALYRSLSAEPDRLSAAGIQSLQRIGDCLAPGTIANAVYLGHLAAQNFQDEDWDTALFRREMTALA</sequence>
<evidence type="ECO:0000259" key="11">
    <source>
        <dbReference type="Pfam" id="PF07992"/>
    </source>
</evidence>
<comment type="cofactor">
    <cofactor evidence="2">
        <name>[4Fe-4S] cluster</name>
        <dbReference type="ChEBI" id="CHEBI:49883"/>
    </cofactor>
</comment>
<evidence type="ECO:0000256" key="7">
    <source>
        <dbReference type="ARBA" id="ARBA00023002"/>
    </source>
</evidence>
<keyword evidence="4" id="KW-0285">Flavoprotein</keyword>
<comment type="caution">
    <text evidence="13">The sequence shown here is derived from an EMBL/GenBank/DDBJ whole genome shotgun (WGS) entry which is preliminary data.</text>
</comment>
<dbReference type="AlphaFoldDB" id="A0A545TYC5"/>
<dbReference type="Gene3D" id="3.40.50.720">
    <property type="entry name" value="NAD(P)-binding Rossmann-like Domain"/>
    <property type="match status" value="1"/>
</dbReference>
<keyword evidence="5" id="KW-0288">FMN</keyword>
<keyword evidence="14" id="KW-1185">Reference proteome</keyword>
<feature type="domain" description="FAD/NAD(P)-binding" evidence="11">
    <location>
        <begin position="391"/>
        <end position="487"/>
    </location>
</feature>
<organism evidence="13 14">
    <name type="scientific">Denitrobaculum tricleocarpae</name>
    <dbReference type="NCBI Taxonomy" id="2591009"/>
    <lineage>
        <taxon>Bacteria</taxon>
        <taxon>Pseudomonadati</taxon>
        <taxon>Pseudomonadota</taxon>
        <taxon>Alphaproteobacteria</taxon>
        <taxon>Rhodospirillales</taxon>
        <taxon>Rhodospirillaceae</taxon>
        <taxon>Denitrobaculum</taxon>
    </lineage>
</organism>
<keyword evidence="9" id="KW-0411">Iron-sulfur</keyword>
<evidence type="ECO:0000256" key="4">
    <source>
        <dbReference type="ARBA" id="ARBA00022630"/>
    </source>
</evidence>
<dbReference type="GO" id="GO:0010181">
    <property type="term" value="F:FMN binding"/>
    <property type="evidence" value="ECO:0007669"/>
    <property type="project" value="InterPro"/>
</dbReference>
<proteinExistence type="inferred from homology"/>
<evidence type="ECO:0000313" key="14">
    <source>
        <dbReference type="Proteomes" id="UP000315252"/>
    </source>
</evidence>
<dbReference type="OrthoDB" id="9804454at2"/>
<dbReference type="SUPFAM" id="SSF51971">
    <property type="entry name" value="Nucleotide-binding domain"/>
    <property type="match status" value="1"/>
</dbReference>
<keyword evidence="6" id="KW-0479">Metal-binding</keyword>
<dbReference type="Gene3D" id="3.50.50.60">
    <property type="entry name" value="FAD/NAD(P)-binding domain"/>
    <property type="match status" value="1"/>
</dbReference>
<evidence type="ECO:0000313" key="13">
    <source>
        <dbReference type="EMBL" id="TQV82238.1"/>
    </source>
</evidence>
<feature type="domain" description="NADH:flavin oxidoreductase/NADH oxidase N-terminal" evidence="10">
    <location>
        <begin position="10"/>
        <end position="338"/>
    </location>
</feature>
<dbReference type="PANTHER" id="PTHR42917">
    <property type="entry name" value="2,4-DIENOYL-COA REDUCTASE"/>
    <property type="match status" value="1"/>
</dbReference>
<evidence type="ECO:0000256" key="6">
    <source>
        <dbReference type="ARBA" id="ARBA00022723"/>
    </source>
</evidence>
<gene>
    <name evidence="13" type="ORF">FKG95_08450</name>
</gene>
<keyword evidence="7" id="KW-0560">Oxidoreductase</keyword>
<dbReference type="SUPFAM" id="SSF51395">
    <property type="entry name" value="FMN-linked oxidoreductases"/>
    <property type="match status" value="1"/>
</dbReference>
<evidence type="ECO:0000256" key="5">
    <source>
        <dbReference type="ARBA" id="ARBA00022643"/>
    </source>
</evidence>
<keyword evidence="8" id="KW-0408">Iron</keyword>
<dbReference type="CDD" id="cd02929">
    <property type="entry name" value="TMADH_HD_FMN"/>
    <property type="match status" value="1"/>
</dbReference>
<dbReference type="InterPro" id="IPR001155">
    <property type="entry name" value="OxRdtase_FMN_N"/>
</dbReference>
<evidence type="ECO:0000256" key="2">
    <source>
        <dbReference type="ARBA" id="ARBA00001966"/>
    </source>
</evidence>
<dbReference type="GO" id="GO:0051536">
    <property type="term" value="F:iron-sulfur cluster binding"/>
    <property type="evidence" value="ECO:0007669"/>
    <property type="project" value="UniProtKB-KW"/>
</dbReference>
<evidence type="ECO:0000256" key="8">
    <source>
        <dbReference type="ARBA" id="ARBA00023004"/>
    </source>
</evidence>
<dbReference type="InterPro" id="IPR023753">
    <property type="entry name" value="FAD/NAD-binding_dom"/>
</dbReference>
<dbReference type="Proteomes" id="UP000315252">
    <property type="component" value="Unassembled WGS sequence"/>
</dbReference>
<dbReference type="EMBL" id="VHSH01000002">
    <property type="protein sequence ID" value="TQV82238.1"/>
    <property type="molecule type" value="Genomic_DNA"/>
</dbReference>
<evidence type="ECO:0000256" key="1">
    <source>
        <dbReference type="ARBA" id="ARBA00001917"/>
    </source>
</evidence>
<evidence type="ECO:0000256" key="9">
    <source>
        <dbReference type="ARBA" id="ARBA00023014"/>
    </source>
</evidence>
<evidence type="ECO:0000259" key="10">
    <source>
        <dbReference type="Pfam" id="PF00724"/>
    </source>
</evidence>
<dbReference type="PANTHER" id="PTHR42917:SF2">
    <property type="entry name" value="2,4-DIENOYL-COA REDUCTASE [(2E)-ENOYL-COA-PRODUCING]"/>
    <property type="match status" value="1"/>
</dbReference>
<feature type="domain" description="TMADH/DMDH/HD second alpha/beta" evidence="12">
    <location>
        <begin position="508"/>
        <end position="585"/>
    </location>
</feature>
<protein>
    <submittedName>
        <fullName evidence="13">NADH:flavin oxidoreductase</fullName>
    </submittedName>
</protein>
<dbReference type="Pfam" id="PF22620">
    <property type="entry name" value="OYE-like_second_a-b"/>
    <property type="match status" value="1"/>
</dbReference>
<dbReference type="RefSeq" id="WP_142895869.1">
    <property type="nucleotide sequence ID" value="NZ_ML660053.1"/>
</dbReference>
<dbReference type="Pfam" id="PF07992">
    <property type="entry name" value="Pyr_redox_2"/>
    <property type="match status" value="1"/>
</dbReference>
<accession>A0A545TYC5</accession>
<dbReference type="InterPro" id="IPR013785">
    <property type="entry name" value="Aldolase_TIM"/>
</dbReference>
<dbReference type="Pfam" id="PF00724">
    <property type="entry name" value="Oxidored_FMN"/>
    <property type="match status" value="1"/>
</dbReference>
<dbReference type="GO" id="GO:0046872">
    <property type="term" value="F:metal ion binding"/>
    <property type="evidence" value="ECO:0007669"/>
    <property type="project" value="UniProtKB-KW"/>
</dbReference>
<dbReference type="InterPro" id="IPR036188">
    <property type="entry name" value="FAD/NAD-bd_sf"/>
</dbReference>
<dbReference type="SUPFAM" id="SSF51905">
    <property type="entry name" value="FAD/NAD(P)-binding domain"/>
    <property type="match status" value="1"/>
</dbReference>
<name>A0A545TYC5_9PROT</name>
<reference evidence="13 14" key="1">
    <citation type="submission" date="2019-06" db="EMBL/GenBank/DDBJ databases">
        <title>Whole genome sequence for Rhodospirillaceae sp. R148.</title>
        <authorList>
            <person name="Wang G."/>
        </authorList>
    </citation>
    <scope>NUCLEOTIDE SEQUENCE [LARGE SCALE GENOMIC DNA]</scope>
    <source>
        <strain evidence="13 14">R148</strain>
    </source>
</reference>
<dbReference type="Gene3D" id="3.20.20.70">
    <property type="entry name" value="Aldolase class I"/>
    <property type="match status" value="1"/>
</dbReference>
<evidence type="ECO:0000259" key="12">
    <source>
        <dbReference type="Pfam" id="PF22620"/>
    </source>
</evidence>
<dbReference type="InterPro" id="IPR054428">
    <property type="entry name" value="TMADH/DMDH/HD_second_a-b"/>
</dbReference>
<dbReference type="InterPro" id="IPR051793">
    <property type="entry name" value="NADH:flavin_oxidoreductase"/>
</dbReference>
<comment type="similarity">
    <text evidence="3">In the N-terminal section; belongs to the NADH:flavin oxidoreductase/NADH oxidase family.</text>
</comment>
<evidence type="ECO:0000256" key="3">
    <source>
        <dbReference type="ARBA" id="ARBA00011048"/>
    </source>
</evidence>
<dbReference type="GO" id="GO:0016491">
    <property type="term" value="F:oxidoreductase activity"/>
    <property type="evidence" value="ECO:0007669"/>
    <property type="project" value="UniProtKB-KW"/>
</dbReference>
<comment type="cofactor">
    <cofactor evidence="1">
        <name>FMN</name>
        <dbReference type="ChEBI" id="CHEBI:58210"/>
    </cofactor>
</comment>
<dbReference type="InterPro" id="IPR037348">
    <property type="entry name" value="TMADH/DMDH_FMN-bd"/>
</dbReference>